<sequence length="113" mass="12676">MGISKVALRVCGILVAGPSARFSRVCGFRSFQTVPSMEKRTRPVWVSPTPSCDTVLPDLKIFNSLSQQKVFSDNMILCLCRKILFQKVARELDGTLAVRLCTTFPIWATREHT</sequence>
<proteinExistence type="predicted"/>
<keyword evidence="2" id="KW-1185">Reference proteome</keyword>
<dbReference type="OrthoDB" id="438179at2759"/>
<reference evidence="1 2" key="1">
    <citation type="submission" date="2019-07" db="EMBL/GenBank/DDBJ databases">
        <title>Annotation for the trematode Paragonimus westermani.</title>
        <authorList>
            <person name="Choi Y.-J."/>
        </authorList>
    </citation>
    <scope>NUCLEOTIDE SEQUENCE [LARGE SCALE GENOMIC DNA]</scope>
    <source>
        <strain evidence="1">180907_Pwestermani</strain>
    </source>
</reference>
<dbReference type="EMBL" id="JTDF01001812">
    <property type="protein sequence ID" value="KAF8569523.1"/>
    <property type="molecule type" value="Genomic_DNA"/>
</dbReference>
<protein>
    <submittedName>
        <fullName evidence="1">Uncharacterized protein</fullName>
    </submittedName>
</protein>
<dbReference type="Proteomes" id="UP000699462">
    <property type="component" value="Unassembled WGS sequence"/>
</dbReference>
<gene>
    <name evidence="1" type="ORF">P879_00927</name>
</gene>
<name>A0A8T0DP60_9TREM</name>
<organism evidence="1 2">
    <name type="scientific">Paragonimus westermani</name>
    <dbReference type="NCBI Taxonomy" id="34504"/>
    <lineage>
        <taxon>Eukaryota</taxon>
        <taxon>Metazoa</taxon>
        <taxon>Spiralia</taxon>
        <taxon>Lophotrochozoa</taxon>
        <taxon>Platyhelminthes</taxon>
        <taxon>Trematoda</taxon>
        <taxon>Digenea</taxon>
        <taxon>Plagiorchiida</taxon>
        <taxon>Troglotremata</taxon>
        <taxon>Troglotrematidae</taxon>
        <taxon>Paragonimus</taxon>
    </lineage>
</organism>
<evidence type="ECO:0000313" key="2">
    <source>
        <dbReference type="Proteomes" id="UP000699462"/>
    </source>
</evidence>
<evidence type="ECO:0000313" key="1">
    <source>
        <dbReference type="EMBL" id="KAF8569523.1"/>
    </source>
</evidence>
<dbReference type="AlphaFoldDB" id="A0A8T0DP60"/>
<comment type="caution">
    <text evidence="1">The sequence shown here is derived from an EMBL/GenBank/DDBJ whole genome shotgun (WGS) entry which is preliminary data.</text>
</comment>
<accession>A0A8T0DP60</accession>